<dbReference type="PANTHER" id="PTHR33142">
    <property type="entry name" value="CYCLIN-DEPENDENT PROTEIN KINASE INHIBITOR SMR13"/>
    <property type="match status" value="1"/>
</dbReference>
<sequence length="211" mass="23121">MYAKSYSFSKSMPLIISMGGETKSSTNSHSQMLVSEKNGTNNGLNSMEFNFLVRPALNFNNHACQIARCEDEDKGEDDGLHISEEKQEDNFDMFVSSLKVKLPSAGEFCRVQQEGIGGDGDVEDGLKTPTSLDHKITGSLQCPPAPRKPKSLPLKKRKAIIGPRILLDLSIDEIESLFPPVDDVLADLGSKIIMKKKVRVQASDDHIASAN</sequence>
<evidence type="ECO:0000313" key="5">
    <source>
        <dbReference type="Proteomes" id="UP000290289"/>
    </source>
</evidence>
<gene>
    <name evidence="4" type="ORF">DVH24_032839</name>
</gene>
<dbReference type="EMBL" id="RDQH01000337">
    <property type="protein sequence ID" value="RXH84555.1"/>
    <property type="molecule type" value="Genomic_DNA"/>
</dbReference>
<name>A0A498IQY3_MALDO</name>
<feature type="compositionally biased region" description="Polar residues" evidence="3">
    <location>
        <begin position="22"/>
        <end position="38"/>
    </location>
</feature>
<dbReference type="GO" id="GO:0004860">
    <property type="term" value="F:protein kinase inhibitor activity"/>
    <property type="evidence" value="ECO:0007669"/>
    <property type="project" value="UniProtKB-KW"/>
</dbReference>
<reference evidence="4 5" key="1">
    <citation type="submission" date="2018-10" db="EMBL/GenBank/DDBJ databases">
        <title>A high-quality apple genome assembly.</title>
        <authorList>
            <person name="Hu J."/>
        </authorList>
    </citation>
    <scope>NUCLEOTIDE SEQUENCE [LARGE SCALE GENOMIC DNA]</scope>
    <source>
        <strain evidence="5">cv. HFTH1</strain>
        <tissue evidence="4">Young leaf</tissue>
    </source>
</reference>
<dbReference type="PANTHER" id="PTHR33142:SF66">
    <property type="entry name" value="CYCLIN-DEPENDENT PROTEIN KINASE INHIBITOR SMR3"/>
    <property type="match status" value="1"/>
</dbReference>
<evidence type="ECO:0008006" key="6">
    <source>
        <dbReference type="Google" id="ProtNLM"/>
    </source>
</evidence>
<dbReference type="GO" id="GO:0005634">
    <property type="term" value="C:nucleus"/>
    <property type="evidence" value="ECO:0007669"/>
    <property type="project" value="TreeGrafter"/>
</dbReference>
<keyword evidence="1" id="KW-0649">Protein kinase inhibitor</keyword>
<dbReference type="STRING" id="3750.A0A498IQY3"/>
<evidence type="ECO:0000256" key="2">
    <source>
        <dbReference type="ARBA" id="ARBA00023306"/>
    </source>
</evidence>
<accession>A0A498IQY3</accession>
<keyword evidence="2" id="KW-0131">Cell cycle</keyword>
<comment type="caution">
    <text evidence="4">The sequence shown here is derived from an EMBL/GenBank/DDBJ whole genome shotgun (WGS) entry which is preliminary data.</text>
</comment>
<proteinExistence type="predicted"/>
<organism evidence="4 5">
    <name type="scientific">Malus domestica</name>
    <name type="common">Apple</name>
    <name type="synonym">Pyrus malus</name>
    <dbReference type="NCBI Taxonomy" id="3750"/>
    <lineage>
        <taxon>Eukaryota</taxon>
        <taxon>Viridiplantae</taxon>
        <taxon>Streptophyta</taxon>
        <taxon>Embryophyta</taxon>
        <taxon>Tracheophyta</taxon>
        <taxon>Spermatophyta</taxon>
        <taxon>Magnoliopsida</taxon>
        <taxon>eudicotyledons</taxon>
        <taxon>Gunneridae</taxon>
        <taxon>Pentapetalae</taxon>
        <taxon>rosids</taxon>
        <taxon>fabids</taxon>
        <taxon>Rosales</taxon>
        <taxon>Rosaceae</taxon>
        <taxon>Amygdaloideae</taxon>
        <taxon>Maleae</taxon>
        <taxon>Malus</taxon>
    </lineage>
</organism>
<dbReference type="Proteomes" id="UP000290289">
    <property type="component" value="Chromosome 11"/>
</dbReference>
<dbReference type="AlphaFoldDB" id="A0A498IQY3"/>
<protein>
    <recommendedName>
        <fullName evidence="6">Cyclin-dependent protein kinase inhibitor SMR3-like</fullName>
    </recommendedName>
</protein>
<evidence type="ECO:0000256" key="3">
    <source>
        <dbReference type="SAM" id="MobiDB-lite"/>
    </source>
</evidence>
<feature type="region of interest" description="Disordered" evidence="3">
    <location>
        <begin position="19"/>
        <end position="38"/>
    </location>
</feature>
<evidence type="ECO:0000256" key="1">
    <source>
        <dbReference type="ARBA" id="ARBA00023013"/>
    </source>
</evidence>
<evidence type="ECO:0000313" key="4">
    <source>
        <dbReference type="EMBL" id="RXH84555.1"/>
    </source>
</evidence>
<dbReference type="InterPro" id="IPR040389">
    <property type="entry name" value="SMR"/>
</dbReference>
<keyword evidence="5" id="KW-1185">Reference proteome</keyword>
<dbReference type="GO" id="GO:0032875">
    <property type="term" value="P:regulation of DNA endoreduplication"/>
    <property type="evidence" value="ECO:0007669"/>
    <property type="project" value="InterPro"/>
</dbReference>